<dbReference type="Pfam" id="PF07797">
    <property type="entry name" value="DUF1639"/>
    <property type="match status" value="1"/>
</dbReference>
<accession>A0AA87ZQU3</accession>
<evidence type="ECO:0000256" key="1">
    <source>
        <dbReference type="SAM" id="MobiDB-lite"/>
    </source>
</evidence>
<dbReference type="Proteomes" id="UP001187192">
    <property type="component" value="Unassembled WGS sequence"/>
</dbReference>
<proteinExistence type="predicted"/>
<feature type="region of interest" description="Disordered" evidence="1">
    <location>
        <begin position="23"/>
        <end position="64"/>
    </location>
</feature>
<reference evidence="2" key="1">
    <citation type="submission" date="2023-07" db="EMBL/GenBank/DDBJ databases">
        <title>draft genome sequence of fig (Ficus carica).</title>
        <authorList>
            <person name="Takahashi T."/>
            <person name="Nishimura K."/>
        </authorList>
    </citation>
    <scope>NUCLEOTIDE SEQUENCE</scope>
</reference>
<name>A0AA87ZQU3_FICCA</name>
<dbReference type="EMBL" id="BTGU01000008">
    <property type="protein sequence ID" value="GMN38497.1"/>
    <property type="molecule type" value="Genomic_DNA"/>
</dbReference>
<sequence>MVAEMEKEKKIFQLRVRIPLHNFGEMPKSGKKKHSTYEAVDRSPVSPVSDQIEDQNPIMPVPVQPLEDALPTKKSKLGAETLTQRLRLRVPSEVVKEKKGWSEDDGHGCERRLRPAKKEKVRFQAELTKQEVDEDFQKIYASGLRPKRRLKNVHKPLINNRLFPAMMIRELSADTYKVRLPP</sequence>
<keyword evidence="3" id="KW-1185">Reference proteome</keyword>
<comment type="caution">
    <text evidence="2">The sequence shown here is derived from an EMBL/GenBank/DDBJ whole genome shotgun (WGS) entry which is preliminary data.</text>
</comment>
<evidence type="ECO:0000313" key="2">
    <source>
        <dbReference type="EMBL" id="GMN38497.1"/>
    </source>
</evidence>
<organism evidence="2 3">
    <name type="scientific">Ficus carica</name>
    <name type="common">Common fig</name>
    <dbReference type="NCBI Taxonomy" id="3494"/>
    <lineage>
        <taxon>Eukaryota</taxon>
        <taxon>Viridiplantae</taxon>
        <taxon>Streptophyta</taxon>
        <taxon>Embryophyta</taxon>
        <taxon>Tracheophyta</taxon>
        <taxon>Spermatophyta</taxon>
        <taxon>Magnoliopsida</taxon>
        <taxon>eudicotyledons</taxon>
        <taxon>Gunneridae</taxon>
        <taxon>Pentapetalae</taxon>
        <taxon>rosids</taxon>
        <taxon>fabids</taxon>
        <taxon>Rosales</taxon>
        <taxon>Moraceae</taxon>
        <taxon>Ficeae</taxon>
        <taxon>Ficus</taxon>
    </lineage>
</organism>
<dbReference type="AlphaFoldDB" id="A0AA87ZQU3"/>
<evidence type="ECO:0000313" key="3">
    <source>
        <dbReference type="Proteomes" id="UP001187192"/>
    </source>
</evidence>
<gene>
    <name evidence="2" type="ORF">TIFTF001_007733</name>
</gene>
<protein>
    <submittedName>
        <fullName evidence="2">Uncharacterized protein</fullName>
    </submittedName>
</protein>
<dbReference type="InterPro" id="IPR012438">
    <property type="entry name" value="DUF1639"/>
</dbReference>